<name>A0A699V7Q3_TANCI</name>
<organism evidence="1">
    <name type="scientific">Tanacetum cinerariifolium</name>
    <name type="common">Dalmatian daisy</name>
    <name type="synonym">Chrysanthemum cinerariifolium</name>
    <dbReference type="NCBI Taxonomy" id="118510"/>
    <lineage>
        <taxon>Eukaryota</taxon>
        <taxon>Viridiplantae</taxon>
        <taxon>Streptophyta</taxon>
        <taxon>Embryophyta</taxon>
        <taxon>Tracheophyta</taxon>
        <taxon>Spermatophyta</taxon>
        <taxon>Magnoliopsida</taxon>
        <taxon>eudicotyledons</taxon>
        <taxon>Gunneridae</taxon>
        <taxon>Pentapetalae</taxon>
        <taxon>asterids</taxon>
        <taxon>campanulids</taxon>
        <taxon>Asterales</taxon>
        <taxon>Asteraceae</taxon>
        <taxon>Asteroideae</taxon>
        <taxon>Anthemideae</taxon>
        <taxon>Anthemidinae</taxon>
        <taxon>Tanacetum</taxon>
    </lineage>
</organism>
<reference evidence="1" key="1">
    <citation type="journal article" date="2019" name="Sci. Rep.">
        <title>Draft genome of Tanacetum cinerariifolium, the natural source of mosquito coil.</title>
        <authorList>
            <person name="Yamashiro T."/>
            <person name="Shiraishi A."/>
            <person name="Satake H."/>
            <person name="Nakayama K."/>
        </authorList>
    </citation>
    <scope>NUCLEOTIDE SEQUENCE</scope>
</reference>
<dbReference type="EMBL" id="BKCJ011413505">
    <property type="protein sequence ID" value="GFD31382.1"/>
    <property type="molecule type" value="Genomic_DNA"/>
</dbReference>
<protein>
    <submittedName>
        <fullName evidence="1">Uncharacterized protein</fullName>
    </submittedName>
</protein>
<feature type="non-terminal residue" evidence="1">
    <location>
        <position position="1"/>
    </location>
</feature>
<gene>
    <name evidence="1" type="ORF">Tci_903351</name>
</gene>
<accession>A0A699V7Q3</accession>
<evidence type="ECO:0000313" key="1">
    <source>
        <dbReference type="EMBL" id="GFD31382.1"/>
    </source>
</evidence>
<dbReference type="AlphaFoldDB" id="A0A699V7Q3"/>
<comment type="caution">
    <text evidence="1">The sequence shown here is derived from an EMBL/GenBank/DDBJ whole genome shotgun (WGS) entry which is preliminary data.</text>
</comment>
<sequence length="104" mass="12236">GIMVEDPKPMKKKQQVELDEAYARKLHKELNQVIDWEVAMDHVKEKAKENLYMEEEENRAIASINETPAQKASKMRRLNKEAEDVEELKQHLEIVPDEDDDVYT</sequence>
<proteinExistence type="predicted"/>